<dbReference type="Proteomes" id="UP001528823">
    <property type="component" value="Unassembled WGS sequence"/>
</dbReference>
<evidence type="ECO:0000313" key="6">
    <source>
        <dbReference type="Proteomes" id="UP001528823"/>
    </source>
</evidence>
<keyword evidence="1" id="KW-0677">Repeat</keyword>
<keyword evidence="6" id="KW-1185">Reference proteome</keyword>
<sequence>MQFKQTLLAGALSLFISPLALSGASSTTSYQYDNQGNVTQIDGPRTDVQDITQFSYNDKGQLTEVVNALGHSTQLSNHNAFGNPQQITDANGTVTNLSYDQLGQLTQSTIKSASGDVTTRFEYDAIGQVTAVYLPNGSELHYEYDGAKRLTAIQNGLGERIEYQHDNAGNITKQVVKSSTGAVVSQFSQAYDEMSRLLKTVGANGQTSRFEYDKNSNTTGATNPRNYKSGNAYDALNRLVTSTDALNQSTQFKYDSQDNLTQVTDPRGVTTTYVYNGLGQLVKEVSPSGGTTHYLHDAAGNLTEKTDGRGRITRYRYDALNRLTLRIYPSTPTLNVTYLYDDTSDGSKGIGRLTGIQDQSGLIAYHYDDRGNVTKTMRSVSLNDKDQFFGVAYGYNLANQLTRIQYPSGLTISYQRNSNGQVNQVTGQFKGSDQVINLANTIGYVPFGPVQQLTWGNGKTLNRQYDQDLQLIQQTVQGIQELNYQYDPNGNITGIDNLLAQQNNSSYDYDALDRLIEEQAQANYGRKTYEYDPVGNRTKRTTEKAGKTETQQLIYASNSNQVVRRDEGPFTYDGMGNMTRNGQGLSFKYDGKGRLKAVIKGGTTQAKYRYNAIGERLVKELGSQTVIYSYDQNGQLLEEAYYNASNKPFYTRNYAWLGTQPITMLEQWLNDKGQSTKQQVAYIHSDHLNTPKVATNKAGQAVWQWQSDAFGVGLANEDVDGDGQKVVIALRFPGQVYDVESGLHYNYFRDYDPNLGRYIQSDPIGLAGGLNTYAYVESNPLNYIDRFGLESATADSTWWSEGGGSRIKPWGYAKIIPLLRNPLTLGVICLAWSDPIGDRSAELYPNGIPLTPVTTPPMYDEDGTVQEEYDSLDAAVGSVNPLDEVEYEGKTKDPGLREQGFTEKWSGVDSDGEIQTAFKNPKTGKWTGGHRSSQNDKYW</sequence>
<accession>A0ABT5U3U4</accession>
<dbReference type="InterPro" id="IPR006530">
    <property type="entry name" value="YD"/>
</dbReference>
<dbReference type="PANTHER" id="PTHR32305">
    <property type="match status" value="1"/>
</dbReference>
<feature type="compositionally biased region" description="Basic and acidic residues" evidence="2">
    <location>
        <begin position="887"/>
        <end position="896"/>
    </location>
</feature>
<dbReference type="InterPro" id="IPR022385">
    <property type="entry name" value="Rhs_assc_core"/>
</dbReference>
<feature type="compositionally biased region" description="Polar residues" evidence="2">
    <location>
        <begin position="930"/>
        <end position="939"/>
    </location>
</feature>
<proteinExistence type="predicted"/>
<evidence type="ECO:0000256" key="1">
    <source>
        <dbReference type="ARBA" id="ARBA00022737"/>
    </source>
</evidence>
<feature type="region of interest" description="Disordered" evidence="2">
    <location>
        <begin position="887"/>
        <end position="939"/>
    </location>
</feature>
<dbReference type="Pfam" id="PF05593">
    <property type="entry name" value="RHS_repeat"/>
    <property type="match status" value="2"/>
</dbReference>
<evidence type="ECO:0000256" key="3">
    <source>
        <dbReference type="SAM" id="SignalP"/>
    </source>
</evidence>
<evidence type="ECO:0000256" key="2">
    <source>
        <dbReference type="SAM" id="MobiDB-lite"/>
    </source>
</evidence>
<feature type="signal peptide" evidence="3">
    <location>
        <begin position="1"/>
        <end position="22"/>
    </location>
</feature>
<dbReference type="RefSeq" id="WP_274687397.1">
    <property type="nucleotide sequence ID" value="NZ_JAPMOU010000003.1"/>
</dbReference>
<dbReference type="PANTHER" id="PTHR32305:SF15">
    <property type="entry name" value="PROTEIN RHSA-RELATED"/>
    <property type="match status" value="1"/>
</dbReference>
<dbReference type="InterPro" id="IPR031325">
    <property type="entry name" value="RHS_repeat"/>
</dbReference>
<feature type="region of interest" description="Disordered" evidence="2">
    <location>
        <begin position="209"/>
        <end position="230"/>
    </location>
</feature>
<keyword evidence="3" id="KW-0732">Signal</keyword>
<gene>
    <name evidence="5" type="ORF">ORQ98_03490</name>
</gene>
<feature type="domain" description="Teneurin-like YD-shell" evidence="4">
    <location>
        <begin position="501"/>
        <end position="762"/>
    </location>
</feature>
<dbReference type="InterPro" id="IPR056823">
    <property type="entry name" value="TEN-like_YD-shell"/>
</dbReference>
<organism evidence="5 6">
    <name type="scientific">Spartinivicinus poritis</name>
    <dbReference type="NCBI Taxonomy" id="2994640"/>
    <lineage>
        <taxon>Bacteria</taxon>
        <taxon>Pseudomonadati</taxon>
        <taxon>Pseudomonadota</taxon>
        <taxon>Gammaproteobacteria</taxon>
        <taxon>Oceanospirillales</taxon>
        <taxon>Zooshikellaceae</taxon>
        <taxon>Spartinivicinus</taxon>
    </lineage>
</organism>
<feature type="chain" id="PRO_5046312252" description="Teneurin-like YD-shell domain-containing protein" evidence="3">
    <location>
        <begin position="23"/>
        <end position="939"/>
    </location>
</feature>
<protein>
    <recommendedName>
        <fullName evidence="4">Teneurin-like YD-shell domain-containing protein</fullName>
    </recommendedName>
</protein>
<evidence type="ECO:0000259" key="4">
    <source>
        <dbReference type="Pfam" id="PF25023"/>
    </source>
</evidence>
<dbReference type="NCBIfam" id="TIGR03696">
    <property type="entry name" value="Rhs_assc_core"/>
    <property type="match status" value="1"/>
</dbReference>
<dbReference type="NCBIfam" id="TIGR01643">
    <property type="entry name" value="YD_repeat_2x"/>
    <property type="match status" value="7"/>
</dbReference>
<comment type="caution">
    <text evidence="5">The sequence shown here is derived from an EMBL/GenBank/DDBJ whole genome shotgun (WGS) entry which is preliminary data.</text>
</comment>
<dbReference type="Pfam" id="PF25023">
    <property type="entry name" value="TEN_YD-shell"/>
    <property type="match status" value="2"/>
</dbReference>
<dbReference type="InterPro" id="IPR050708">
    <property type="entry name" value="T6SS_VgrG/RHS"/>
</dbReference>
<evidence type="ECO:0000313" key="5">
    <source>
        <dbReference type="EMBL" id="MDE1461028.1"/>
    </source>
</evidence>
<feature type="domain" description="Teneurin-like YD-shell" evidence="4">
    <location>
        <begin position="160"/>
        <end position="342"/>
    </location>
</feature>
<name>A0ABT5U3U4_9GAMM</name>
<reference evidence="5 6" key="1">
    <citation type="submission" date="2022-11" db="EMBL/GenBank/DDBJ databases">
        <title>Spartinivicinus poritis sp. nov., isolated from scleractinian coral Porites lutea.</title>
        <authorList>
            <person name="Zhang G."/>
            <person name="Cai L."/>
            <person name="Wei Q."/>
        </authorList>
    </citation>
    <scope>NUCLEOTIDE SEQUENCE [LARGE SCALE GENOMIC DNA]</scope>
    <source>
        <strain evidence="5 6">A2-2</strain>
    </source>
</reference>
<dbReference type="EMBL" id="JAPMOU010000003">
    <property type="protein sequence ID" value="MDE1461028.1"/>
    <property type="molecule type" value="Genomic_DNA"/>
</dbReference>
<dbReference type="Gene3D" id="2.180.10.10">
    <property type="entry name" value="RHS repeat-associated core"/>
    <property type="match status" value="2"/>
</dbReference>
<feature type="compositionally biased region" description="Polar residues" evidence="2">
    <location>
        <begin position="209"/>
        <end position="229"/>
    </location>
</feature>